<gene>
    <name evidence="2" type="ORF">MELLADRAFT_65256</name>
</gene>
<evidence type="ECO:0000313" key="2">
    <source>
        <dbReference type="EMBL" id="EGG03968.1"/>
    </source>
</evidence>
<dbReference type="Proteomes" id="UP000001072">
    <property type="component" value="Unassembled WGS sequence"/>
</dbReference>
<protein>
    <submittedName>
        <fullName evidence="2">Uncharacterized protein</fullName>
    </submittedName>
</protein>
<dbReference type="RefSeq" id="XP_007412761.1">
    <property type="nucleotide sequence ID" value="XM_007412699.1"/>
</dbReference>
<keyword evidence="3" id="KW-1185">Reference proteome</keyword>
<dbReference type="VEuPathDB" id="FungiDB:MELLADRAFT_65256"/>
<dbReference type="EMBL" id="GL883121">
    <property type="protein sequence ID" value="EGG03968.1"/>
    <property type="molecule type" value="Genomic_DNA"/>
</dbReference>
<feature type="compositionally biased region" description="Basic and acidic residues" evidence="1">
    <location>
        <begin position="89"/>
        <end position="108"/>
    </location>
</feature>
<reference evidence="3" key="1">
    <citation type="journal article" date="2011" name="Proc. Natl. Acad. Sci. U.S.A.">
        <title>Obligate biotrophy features unraveled by the genomic analysis of rust fungi.</title>
        <authorList>
            <person name="Duplessis S."/>
            <person name="Cuomo C.A."/>
            <person name="Lin Y.-C."/>
            <person name="Aerts A."/>
            <person name="Tisserant E."/>
            <person name="Veneault-Fourrey C."/>
            <person name="Joly D.L."/>
            <person name="Hacquard S."/>
            <person name="Amselem J."/>
            <person name="Cantarel B.L."/>
            <person name="Chiu R."/>
            <person name="Coutinho P.M."/>
            <person name="Feau N."/>
            <person name="Field M."/>
            <person name="Frey P."/>
            <person name="Gelhaye E."/>
            <person name="Goldberg J."/>
            <person name="Grabherr M.G."/>
            <person name="Kodira C.D."/>
            <person name="Kohler A."/>
            <person name="Kuees U."/>
            <person name="Lindquist E.A."/>
            <person name="Lucas S.M."/>
            <person name="Mago R."/>
            <person name="Mauceli E."/>
            <person name="Morin E."/>
            <person name="Murat C."/>
            <person name="Pangilinan J.L."/>
            <person name="Park R."/>
            <person name="Pearson M."/>
            <person name="Quesneville H."/>
            <person name="Rouhier N."/>
            <person name="Sakthikumar S."/>
            <person name="Salamov A.A."/>
            <person name="Schmutz J."/>
            <person name="Selles B."/>
            <person name="Shapiro H."/>
            <person name="Tanguay P."/>
            <person name="Tuskan G.A."/>
            <person name="Henrissat B."/>
            <person name="Van de Peer Y."/>
            <person name="Rouze P."/>
            <person name="Ellis J.G."/>
            <person name="Dodds P.N."/>
            <person name="Schein J.E."/>
            <person name="Zhong S."/>
            <person name="Hamelin R.C."/>
            <person name="Grigoriev I.V."/>
            <person name="Szabo L.J."/>
            <person name="Martin F."/>
        </authorList>
    </citation>
    <scope>NUCLEOTIDE SEQUENCE [LARGE SCALE GENOMIC DNA]</scope>
    <source>
        <strain evidence="3">98AG31 / pathotype 3-4-7</strain>
    </source>
</reference>
<dbReference type="InParanoid" id="F4RUM8"/>
<evidence type="ECO:0000256" key="1">
    <source>
        <dbReference type="SAM" id="MobiDB-lite"/>
    </source>
</evidence>
<feature type="compositionally biased region" description="Basic residues" evidence="1">
    <location>
        <begin position="119"/>
        <end position="147"/>
    </location>
</feature>
<name>F4RUM8_MELLP</name>
<feature type="compositionally biased region" description="Acidic residues" evidence="1">
    <location>
        <begin position="208"/>
        <end position="219"/>
    </location>
</feature>
<feature type="compositionally biased region" description="Basic and acidic residues" evidence="1">
    <location>
        <begin position="176"/>
        <end position="195"/>
    </location>
</feature>
<accession>F4RUM8</accession>
<sequence>MACYKPGAAAAAALKAANQARAEAEKAAKESAAGAKSSSSLLHPPSPSGSRTLRPRSPQATQTAPGFVAQPRDSRLAVPSPLRQSPIKILHDDPTSDKAEISSDKESSSAESTVSRSGGKQKKKKGKVSKNKKGKARAKSQKKRSKVPKALAKMVDNDSDIEMVPNPKNNQPGKAEQTEEPDKLFDYYDDPKFDPAHPPTIVLNNGDDVVEDGDEDLEEPPSKDNPDPCVGDSESDVNDNDLADKIEATEIVSAHNFV</sequence>
<dbReference type="HOGENOM" id="CLU_1077984_0_0_1"/>
<feature type="compositionally biased region" description="Low complexity" evidence="1">
    <location>
        <begin position="30"/>
        <end position="43"/>
    </location>
</feature>
<proteinExistence type="predicted"/>
<dbReference type="KEGG" id="mlr:MELLADRAFT_65256"/>
<evidence type="ECO:0000313" key="3">
    <source>
        <dbReference type="Proteomes" id="UP000001072"/>
    </source>
</evidence>
<feature type="region of interest" description="Disordered" evidence="1">
    <location>
        <begin position="22"/>
        <end position="239"/>
    </location>
</feature>
<organism evidence="3">
    <name type="scientific">Melampsora larici-populina (strain 98AG31 / pathotype 3-4-7)</name>
    <name type="common">Poplar leaf rust fungus</name>
    <dbReference type="NCBI Taxonomy" id="747676"/>
    <lineage>
        <taxon>Eukaryota</taxon>
        <taxon>Fungi</taxon>
        <taxon>Dikarya</taxon>
        <taxon>Basidiomycota</taxon>
        <taxon>Pucciniomycotina</taxon>
        <taxon>Pucciniomycetes</taxon>
        <taxon>Pucciniales</taxon>
        <taxon>Melampsoraceae</taxon>
        <taxon>Melampsora</taxon>
    </lineage>
</organism>
<dbReference type="AlphaFoldDB" id="F4RUM8"/>
<dbReference type="GeneID" id="18930410"/>